<dbReference type="PANTHER" id="PTHR46880:SF5">
    <property type="entry name" value="DUF4371 DOMAIN-CONTAINING PROTEIN"/>
    <property type="match status" value="1"/>
</dbReference>
<proteinExistence type="predicted"/>
<evidence type="ECO:0000256" key="1">
    <source>
        <dbReference type="SAM" id="MobiDB-lite"/>
    </source>
</evidence>
<reference evidence="2 3" key="1">
    <citation type="journal article" date="2024" name="BMC Genomics">
        <title>De novo assembly and annotation of Popillia japonica's genome with initial clues to its potential as an invasive pest.</title>
        <authorList>
            <person name="Cucini C."/>
            <person name="Boschi S."/>
            <person name="Funari R."/>
            <person name="Cardaioli E."/>
            <person name="Iannotti N."/>
            <person name="Marturano G."/>
            <person name="Paoli F."/>
            <person name="Bruttini M."/>
            <person name="Carapelli A."/>
            <person name="Frati F."/>
            <person name="Nardi F."/>
        </authorList>
    </citation>
    <scope>NUCLEOTIDE SEQUENCE [LARGE SCALE GENOMIC DNA]</scope>
    <source>
        <strain evidence="2">DMR45628</strain>
    </source>
</reference>
<name>A0AAW1HT63_POPJA</name>
<organism evidence="2 3">
    <name type="scientific">Popillia japonica</name>
    <name type="common">Japanese beetle</name>
    <dbReference type="NCBI Taxonomy" id="7064"/>
    <lineage>
        <taxon>Eukaryota</taxon>
        <taxon>Metazoa</taxon>
        <taxon>Ecdysozoa</taxon>
        <taxon>Arthropoda</taxon>
        <taxon>Hexapoda</taxon>
        <taxon>Insecta</taxon>
        <taxon>Pterygota</taxon>
        <taxon>Neoptera</taxon>
        <taxon>Endopterygota</taxon>
        <taxon>Coleoptera</taxon>
        <taxon>Polyphaga</taxon>
        <taxon>Scarabaeiformia</taxon>
        <taxon>Scarabaeidae</taxon>
        <taxon>Rutelinae</taxon>
        <taxon>Popillia</taxon>
    </lineage>
</organism>
<evidence type="ECO:0000313" key="3">
    <source>
        <dbReference type="Proteomes" id="UP001458880"/>
    </source>
</evidence>
<accession>A0AAW1HT63</accession>
<sequence>MESSKINQKTLLSFFTKQHLNEDPDASASGSGTNSIPLPVTSDDKSGLPATAKLLQEFPNIVPWHCMNHRIELAVSDSISDVGAVNHFQIFMDKLYTLYSKSPKNQRELAECASELDLELNKIGRILAIKLCTLSLRRPKKTSRTELQLNERCTVHSQFKKAQEDVKNRTTTERAMYRGLIKRLTSTQFLSDLAIMYDILAELSMVSECLQNRQTTVVYADKLIRRSIAFFECLKEKPGTKGLEGKRAAIEGNFCGVPLTSSSKITAINHQQLLSSVINNLNRRLFTTRSNNEPSTGTSNHEKEYMSLLSELQVLESHH</sequence>
<gene>
    <name evidence="2" type="ORF">QE152_g39795</name>
</gene>
<evidence type="ECO:0000313" key="2">
    <source>
        <dbReference type="EMBL" id="KAK9679702.1"/>
    </source>
</evidence>
<dbReference type="AlphaFoldDB" id="A0AAW1HT63"/>
<comment type="caution">
    <text evidence="2">The sequence shown here is derived from an EMBL/GenBank/DDBJ whole genome shotgun (WGS) entry which is preliminary data.</text>
</comment>
<dbReference type="Proteomes" id="UP001458880">
    <property type="component" value="Unassembled WGS sequence"/>
</dbReference>
<dbReference type="PANTHER" id="PTHR46880">
    <property type="entry name" value="RAS-ASSOCIATING DOMAIN-CONTAINING PROTEIN"/>
    <property type="match status" value="1"/>
</dbReference>
<keyword evidence="3" id="KW-1185">Reference proteome</keyword>
<protein>
    <recommendedName>
        <fullName evidence="4">E3 SUMO-protein ligase KIAA1586-like</fullName>
    </recommendedName>
</protein>
<dbReference type="EMBL" id="JASPKY010000989">
    <property type="protein sequence ID" value="KAK9679702.1"/>
    <property type="molecule type" value="Genomic_DNA"/>
</dbReference>
<feature type="region of interest" description="Disordered" evidence="1">
    <location>
        <begin position="23"/>
        <end position="42"/>
    </location>
</feature>
<evidence type="ECO:0008006" key="4">
    <source>
        <dbReference type="Google" id="ProtNLM"/>
    </source>
</evidence>